<evidence type="ECO:0000256" key="5">
    <source>
        <dbReference type="ARBA" id="ARBA00045227"/>
    </source>
</evidence>
<comment type="caution">
    <text evidence="7">The sequence shown here is derived from an EMBL/GenBank/DDBJ whole genome shotgun (WGS) entry which is preliminary data.</text>
</comment>
<dbReference type="PANTHER" id="PTHR12192:SF2">
    <property type="entry name" value="GLUTATHIONE-SPECIFIC GAMMA-GLUTAMYLCYCLOTRANSFERASE 2"/>
    <property type="match status" value="1"/>
</dbReference>
<comment type="similarity">
    <text evidence="1">Belongs to the gamma-glutamylcyclotransferase family. ChaC subfamily.</text>
</comment>
<keyword evidence="8" id="KW-1185">Reference proteome</keyword>
<evidence type="ECO:0000313" key="7">
    <source>
        <dbReference type="EMBL" id="KAK0407665.1"/>
    </source>
</evidence>
<accession>A0AA39HKN4</accession>
<evidence type="ECO:0000313" key="8">
    <source>
        <dbReference type="Proteomes" id="UP001175271"/>
    </source>
</evidence>
<sequence length="249" mass="29366">MWIFGYEVQGYARRFWQLSPDHRGTPEMPGRVVTIVPQQGSSVWGMAYLVPEEHTKQTKEYLDFRERAGYRCDEVMFHPDDKSPPFPLNVYISIGEDNPLNKPSEDDQIAHDIIKSRGHSGTNLEYALRLADGVRRMAPHVKDDHLFGIEKRLLQLCEERKIVDKVLFDIGYKLDYLHPHLLQHEHVDHDQRNQCFNCTVTNQKLYLSNNIQFRVKRQYCLNYPCPPGSTPDVPNWGYYNYYNYPYYGY</sequence>
<dbReference type="EC" id="4.3.2.7" evidence="2"/>
<dbReference type="CDD" id="cd06661">
    <property type="entry name" value="GGCT_like"/>
    <property type="match status" value="1"/>
</dbReference>
<reference evidence="7" key="1">
    <citation type="submission" date="2023-06" db="EMBL/GenBank/DDBJ databases">
        <title>Genomic analysis of the entomopathogenic nematode Steinernema hermaphroditum.</title>
        <authorList>
            <person name="Schwarz E.M."/>
            <person name="Heppert J.K."/>
            <person name="Baniya A."/>
            <person name="Schwartz H.T."/>
            <person name="Tan C.-H."/>
            <person name="Antoshechkin I."/>
            <person name="Sternberg P.W."/>
            <person name="Goodrich-Blair H."/>
            <person name="Dillman A.R."/>
        </authorList>
    </citation>
    <scope>NUCLEOTIDE SEQUENCE</scope>
    <source>
        <strain evidence="7">PS9179</strain>
        <tissue evidence="7">Whole animal</tissue>
    </source>
</reference>
<name>A0AA39HKN4_9BILA</name>
<keyword evidence="3" id="KW-0456">Lyase</keyword>
<dbReference type="Pfam" id="PF04752">
    <property type="entry name" value="ChaC"/>
    <property type="match status" value="1"/>
</dbReference>
<dbReference type="InterPro" id="IPR006840">
    <property type="entry name" value="ChaC"/>
</dbReference>
<protein>
    <recommendedName>
        <fullName evidence="2">glutathione-specific gamma-glutamylcyclotransferase</fullName>
        <ecNumber evidence="2">4.3.2.7</ecNumber>
    </recommendedName>
    <alternativeName>
        <fullName evidence="4">Cation transport regulator-like protein 2</fullName>
    </alternativeName>
</protein>
<organism evidence="7 8">
    <name type="scientific">Steinernema hermaphroditum</name>
    <dbReference type="NCBI Taxonomy" id="289476"/>
    <lineage>
        <taxon>Eukaryota</taxon>
        <taxon>Metazoa</taxon>
        <taxon>Ecdysozoa</taxon>
        <taxon>Nematoda</taxon>
        <taxon>Chromadorea</taxon>
        <taxon>Rhabditida</taxon>
        <taxon>Tylenchina</taxon>
        <taxon>Panagrolaimomorpha</taxon>
        <taxon>Strongyloidoidea</taxon>
        <taxon>Steinernematidae</taxon>
        <taxon>Steinernema</taxon>
    </lineage>
</organism>
<dbReference type="PANTHER" id="PTHR12192">
    <property type="entry name" value="CATION TRANSPORT PROTEIN CHAC-RELATED"/>
    <property type="match status" value="1"/>
</dbReference>
<evidence type="ECO:0000256" key="1">
    <source>
        <dbReference type="ARBA" id="ARBA00009662"/>
    </source>
</evidence>
<dbReference type="AlphaFoldDB" id="A0AA39HKN4"/>
<dbReference type="InterPro" id="IPR013024">
    <property type="entry name" value="GGCT-like"/>
</dbReference>
<dbReference type="GO" id="GO:0005737">
    <property type="term" value="C:cytoplasm"/>
    <property type="evidence" value="ECO:0007669"/>
    <property type="project" value="TreeGrafter"/>
</dbReference>
<dbReference type="GO" id="GO:0061928">
    <property type="term" value="F:glutathione specific gamma-glutamylcyclotransferase activity"/>
    <property type="evidence" value="ECO:0007669"/>
    <property type="project" value="UniProtKB-EC"/>
</dbReference>
<evidence type="ECO:0000256" key="2">
    <source>
        <dbReference type="ARBA" id="ARBA00012344"/>
    </source>
</evidence>
<comment type="catalytic activity">
    <reaction evidence="6">
        <text>glutathione = L-cysteinylglycine + 5-oxo-L-proline</text>
        <dbReference type="Rhea" id="RHEA:47724"/>
        <dbReference type="ChEBI" id="CHEBI:57925"/>
        <dbReference type="ChEBI" id="CHEBI:58402"/>
        <dbReference type="ChEBI" id="CHEBI:61694"/>
        <dbReference type="EC" id="4.3.2.7"/>
    </reaction>
</comment>
<evidence type="ECO:0000256" key="6">
    <source>
        <dbReference type="ARBA" id="ARBA00048073"/>
    </source>
</evidence>
<evidence type="ECO:0000256" key="3">
    <source>
        <dbReference type="ARBA" id="ARBA00023239"/>
    </source>
</evidence>
<dbReference type="Gene3D" id="3.10.490.10">
    <property type="entry name" value="Gamma-glutamyl cyclotransferase-like"/>
    <property type="match status" value="1"/>
</dbReference>
<dbReference type="EMBL" id="JAUCMV010000003">
    <property type="protein sequence ID" value="KAK0407665.1"/>
    <property type="molecule type" value="Genomic_DNA"/>
</dbReference>
<comment type="function">
    <text evidence="5">Catalyzes the cleavage of glutathione into 5-oxo-L-proline and a Cys-Gly dipeptide. Acts specifically on glutathione, but not on other gamma-glutamyl peptides.</text>
</comment>
<gene>
    <name evidence="7" type="ORF">QR680_003520</name>
</gene>
<dbReference type="Proteomes" id="UP001175271">
    <property type="component" value="Unassembled WGS sequence"/>
</dbReference>
<proteinExistence type="inferred from homology"/>
<dbReference type="GO" id="GO:0006751">
    <property type="term" value="P:glutathione catabolic process"/>
    <property type="evidence" value="ECO:0007669"/>
    <property type="project" value="InterPro"/>
</dbReference>
<evidence type="ECO:0000256" key="4">
    <source>
        <dbReference type="ARBA" id="ARBA00043195"/>
    </source>
</evidence>